<name>A0A0L8HIA9_OCTBM</name>
<reference evidence="1" key="1">
    <citation type="submission" date="2015-07" db="EMBL/GenBank/DDBJ databases">
        <title>MeaNS - Measles Nucleotide Surveillance Program.</title>
        <authorList>
            <person name="Tran T."/>
            <person name="Druce J."/>
        </authorList>
    </citation>
    <scope>NUCLEOTIDE SEQUENCE</scope>
    <source>
        <strain evidence="1">UCB-OBI-ISO-001</strain>
        <tissue evidence="1">Gonad</tissue>
    </source>
</reference>
<sequence length="102" mass="12089">MRVFNILSKDGCASTKLDLTEINLFTFCFSNLNFQCFSLFINSVAIRYNWDIGIYLCIGNEMFYQANFVYNKCYGLCIYRHLVSIYIDLPQCFCVYLWFCVK</sequence>
<gene>
    <name evidence="1" type="ORF">OCBIM_22013886mg</name>
</gene>
<accession>A0A0L8HIA9</accession>
<dbReference type="AlphaFoldDB" id="A0A0L8HIA9"/>
<organism evidence="1">
    <name type="scientific">Octopus bimaculoides</name>
    <name type="common">California two-spotted octopus</name>
    <dbReference type="NCBI Taxonomy" id="37653"/>
    <lineage>
        <taxon>Eukaryota</taxon>
        <taxon>Metazoa</taxon>
        <taxon>Spiralia</taxon>
        <taxon>Lophotrochozoa</taxon>
        <taxon>Mollusca</taxon>
        <taxon>Cephalopoda</taxon>
        <taxon>Coleoidea</taxon>
        <taxon>Octopodiformes</taxon>
        <taxon>Octopoda</taxon>
        <taxon>Incirrata</taxon>
        <taxon>Octopodidae</taxon>
        <taxon>Octopus</taxon>
    </lineage>
</organism>
<protein>
    <submittedName>
        <fullName evidence="1">Uncharacterized protein</fullName>
    </submittedName>
</protein>
<evidence type="ECO:0000313" key="1">
    <source>
        <dbReference type="EMBL" id="KOF88977.1"/>
    </source>
</evidence>
<proteinExistence type="predicted"/>
<dbReference type="EMBL" id="KQ418070">
    <property type="protein sequence ID" value="KOF88977.1"/>
    <property type="molecule type" value="Genomic_DNA"/>
</dbReference>